<feature type="transmembrane region" description="Helical" evidence="8">
    <location>
        <begin position="79"/>
        <end position="98"/>
    </location>
</feature>
<dbReference type="STRING" id="4540.A0A3L6QQD2"/>
<feature type="transmembrane region" description="Helical" evidence="8">
    <location>
        <begin position="329"/>
        <end position="349"/>
    </location>
</feature>
<sequence length="628" mass="67049">MAFISVHCYPLLRPSSVSARTPVLSRVIRRGTRRPLRRCLCSQYADERQPPDSPQQLERLFSNLNQATMEHEPGSLTSSIFLVAGTTVGAGILAIPAVTQEAGFLASAVTCISCWLYMVVTGLLVAEVNVNTMCELGSGGVSLVDNISSCDGFLNQKWESAALFSLAFGGICYFGSQRLIGAVNGFLVVGILTSFTSLVRENHCCSSIHRKYVLVTKFRRSDNLGTPIGKVVASGNLQWSSLLEANFAAAPQSIPIIALSFVYQNVVPVLCTNLEGDLSKVRTAIIAGTAIPLALFLVWDGVILGTLPGIAGSSTVSDPLELLRSSNGIVGPIVEAFSFLAIGTSYIGFVLGLSDFLADFLVLFGVFPAAMSWSERYSDELEAPRPRIVPGGKLTLSVVMGGALLVIASEAHELRAFNLATGRSQTVPQGQEFAGYHVLLVGDGEGGDVGRPFRVVKANLVLGNTNISSRLQVQIFSSELGMWSRCTQIQTPQICGNSSHPLRGRPLVVGGAVHWLCLTNSAGYVLKLRVRAGAAARPRLTVTRLPDSYPYNSGGRIHHLLATMEAGGGRPAVLVADGEKISAWTQSTRCKWNEQPQVVIEYEAISRFLGSVDEGRLPAPVAVAEGAS</sequence>
<evidence type="ECO:0000256" key="6">
    <source>
        <dbReference type="ARBA" id="ARBA00022989"/>
    </source>
</evidence>
<dbReference type="GO" id="GO:0003333">
    <property type="term" value="P:amino acid transmembrane transport"/>
    <property type="evidence" value="ECO:0007669"/>
    <property type="project" value="InterPro"/>
</dbReference>
<dbReference type="PANTHER" id="PTHR32195">
    <property type="entry name" value="OS07G0662800 PROTEIN"/>
    <property type="match status" value="1"/>
</dbReference>
<feature type="domain" description="DUF7595" evidence="9">
    <location>
        <begin position="491"/>
        <end position="607"/>
    </location>
</feature>
<evidence type="ECO:0000256" key="8">
    <source>
        <dbReference type="SAM" id="Phobius"/>
    </source>
</evidence>
<keyword evidence="3" id="KW-1003">Cell membrane</keyword>
<dbReference type="Pfam" id="PF24523">
    <property type="entry name" value="DUF7595"/>
    <property type="match status" value="1"/>
</dbReference>
<evidence type="ECO:0000256" key="1">
    <source>
        <dbReference type="ARBA" id="ARBA00004429"/>
    </source>
</evidence>
<evidence type="ECO:0000259" key="9">
    <source>
        <dbReference type="Pfam" id="PF24523"/>
    </source>
</evidence>
<organism evidence="10 11">
    <name type="scientific">Panicum miliaceum</name>
    <name type="common">Proso millet</name>
    <name type="synonym">Broomcorn millet</name>
    <dbReference type="NCBI Taxonomy" id="4540"/>
    <lineage>
        <taxon>Eukaryota</taxon>
        <taxon>Viridiplantae</taxon>
        <taxon>Streptophyta</taxon>
        <taxon>Embryophyta</taxon>
        <taxon>Tracheophyta</taxon>
        <taxon>Spermatophyta</taxon>
        <taxon>Magnoliopsida</taxon>
        <taxon>Liliopsida</taxon>
        <taxon>Poales</taxon>
        <taxon>Poaceae</taxon>
        <taxon>PACMAD clade</taxon>
        <taxon>Panicoideae</taxon>
        <taxon>Panicodae</taxon>
        <taxon>Paniceae</taxon>
        <taxon>Panicinae</taxon>
        <taxon>Panicum</taxon>
        <taxon>Panicum sect. Panicum</taxon>
    </lineage>
</organism>
<feature type="transmembrane region" description="Helical" evidence="8">
    <location>
        <begin position="394"/>
        <end position="411"/>
    </location>
</feature>
<accession>A0A3L6QQD2</accession>
<keyword evidence="2" id="KW-0813">Transport</keyword>
<evidence type="ECO:0000256" key="5">
    <source>
        <dbReference type="ARBA" id="ARBA00022692"/>
    </source>
</evidence>
<keyword evidence="6 8" id="KW-1133">Transmembrane helix</keyword>
<evidence type="ECO:0000256" key="7">
    <source>
        <dbReference type="ARBA" id="ARBA00023136"/>
    </source>
</evidence>
<proteinExistence type="predicted"/>
<dbReference type="PANTHER" id="PTHR32195:SF26">
    <property type="entry name" value="TRYPTOPHAN OR TYROSINE TRANSPORTER PROTEIN"/>
    <property type="match status" value="1"/>
</dbReference>
<dbReference type="Proteomes" id="UP000275267">
    <property type="component" value="Unassembled WGS sequence"/>
</dbReference>
<comment type="subcellular location">
    <subcellularLocation>
        <location evidence="1">Cell inner membrane</location>
        <topology evidence="1">Multi-pass membrane protein</topology>
    </subcellularLocation>
</comment>
<evidence type="ECO:0000256" key="2">
    <source>
        <dbReference type="ARBA" id="ARBA00022448"/>
    </source>
</evidence>
<dbReference type="AlphaFoldDB" id="A0A3L6QQD2"/>
<reference evidence="11" key="1">
    <citation type="journal article" date="2019" name="Nat. Commun.">
        <title>The genome of broomcorn millet.</title>
        <authorList>
            <person name="Zou C."/>
            <person name="Miki D."/>
            <person name="Li D."/>
            <person name="Tang Q."/>
            <person name="Xiao L."/>
            <person name="Rajput S."/>
            <person name="Deng P."/>
            <person name="Jia W."/>
            <person name="Huang R."/>
            <person name="Zhang M."/>
            <person name="Sun Y."/>
            <person name="Hu J."/>
            <person name="Fu X."/>
            <person name="Schnable P.S."/>
            <person name="Li F."/>
            <person name="Zhang H."/>
            <person name="Feng B."/>
            <person name="Zhu X."/>
            <person name="Liu R."/>
            <person name="Schnable J.C."/>
            <person name="Zhu J.-K."/>
            <person name="Zhang H."/>
        </authorList>
    </citation>
    <scope>NUCLEOTIDE SEQUENCE [LARGE SCALE GENOMIC DNA]</scope>
</reference>
<comment type="caution">
    <text evidence="10">The sequence shown here is derived from an EMBL/GenBank/DDBJ whole genome shotgun (WGS) entry which is preliminary data.</text>
</comment>
<keyword evidence="5 8" id="KW-0812">Transmembrane</keyword>
<dbReference type="InterPro" id="IPR056016">
    <property type="entry name" value="DUF7595"/>
</dbReference>
<dbReference type="EMBL" id="PQIB02000011">
    <property type="protein sequence ID" value="RLM85923.1"/>
    <property type="molecule type" value="Genomic_DNA"/>
</dbReference>
<evidence type="ECO:0000256" key="3">
    <source>
        <dbReference type="ARBA" id="ARBA00022475"/>
    </source>
</evidence>
<dbReference type="GO" id="GO:0005886">
    <property type="term" value="C:plasma membrane"/>
    <property type="evidence" value="ECO:0007669"/>
    <property type="project" value="UniProtKB-SubCell"/>
</dbReference>
<keyword evidence="4" id="KW-0997">Cell inner membrane</keyword>
<gene>
    <name evidence="10" type="ORF">C2845_PM04G33230</name>
</gene>
<evidence type="ECO:0000313" key="11">
    <source>
        <dbReference type="Proteomes" id="UP000275267"/>
    </source>
</evidence>
<feature type="transmembrane region" description="Helical" evidence="8">
    <location>
        <begin position="356"/>
        <end position="374"/>
    </location>
</feature>
<name>A0A3L6QQD2_PANMI</name>
<dbReference type="Pfam" id="PF03222">
    <property type="entry name" value="Trp_Tyr_perm"/>
    <property type="match status" value="2"/>
</dbReference>
<dbReference type="OrthoDB" id="204942at2759"/>
<dbReference type="InterPro" id="IPR018227">
    <property type="entry name" value="Amino_acid_transport_2"/>
</dbReference>
<protein>
    <submittedName>
        <fullName evidence="10">Tyrosine-specific transport protein-like isoform X1</fullName>
    </submittedName>
</protein>
<keyword evidence="7 8" id="KW-0472">Membrane</keyword>
<evidence type="ECO:0000256" key="4">
    <source>
        <dbReference type="ARBA" id="ARBA00022519"/>
    </source>
</evidence>
<feature type="transmembrane region" description="Helical" evidence="8">
    <location>
        <begin position="104"/>
        <end position="126"/>
    </location>
</feature>
<evidence type="ECO:0000313" key="10">
    <source>
        <dbReference type="EMBL" id="RLM85923.1"/>
    </source>
</evidence>
<feature type="transmembrane region" description="Helical" evidence="8">
    <location>
        <begin position="284"/>
        <end position="309"/>
    </location>
</feature>
<keyword evidence="11" id="KW-1185">Reference proteome</keyword>